<evidence type="ECO:0000313" key="3">
    <source>
        <dbReference type="Proteomes" id="UP000176998"/>
    </source>
</evidence>
<feature type="chain" id="PRO_5009602696" evidence="1">
    <location>
        <begin position="26"/>
        <end position="270"/>
    </location>
</feature>
<proteinExistence type="predicted"/>
<name>A0A1G4BBP7_9PEZI</name>
<dbReference type="GeneID" id="34559034"/>
<evidence type="ECO:0000256" key="1">
    <source>
        <dbReference type="SAM" id="SignalP"/>
    </source>
</evidence>
<reference evidence="2 3" key="1">
    <citation type="submission" date="2016-09" db="EMBL/GenBank/DDBJ databases">
        <authorList>
            <person name="Capua I."/>
            <person name="De Benedictis P."/>
            <person name="Joannis T."/>
            <person name="Lombin L.H."/>
            <person name="Cattoli G."/>
        </authorList>
    </citation>
    <scope>NUCLEOTIDE SEQUENCE [LARGE SCALE GENOMIC DNA]</scope>
    <source>
        <strain evidence="2 3">IMI 309357</strain>
    </source>
</reference>
<dbReference type="AlphaFoldDB" id="A0A1G4BBP7"/>
<gene>
    <name evidence="2" type="ORF">CORC01_05882</name>
</gene>
<evidence type="ECO:0000313" key="2">
    <source>
        <dbReference type="EMBL" id="OHE98793.1"/>
    </source>
</evidence>
<dbReference type="EMBL" id="MJBS01000042">
    <property type="protein sequence ID" value="OHE98793.1"/>
    <property type="molecule type" value="Genomic_DNA"/>
</dbReference>
<accession>A0A1G4BBP7</accession>
<dbReference type="OrthoDB" id="4789938at2759"/>
<comment type="caution">
    <text evidence="2">The sequence shown here is derived from an EMBL/GenBank/DDBJ whole genome shotgun (WGS) entry which is preliminary data.</text>
</comment>
<protein>
    <submittedName>
        <fullName evidence="2">Uncharacterized protein</fullName>
    </submittedName>
</protein>
<keyword evidence="1" id="KW-0732">Signal</keyword>
<sequence length="270" mass="30957">MWHKAIFVITAVTLMLLTSVNVVAATGAIADFNTIDVSTEATFTDVLSKRDLSIGPHLAPMDFPHDNPLNITEEEALKYEHKVIPVDKEIWDHLVKTNGLDRERQLIEENTEEYNESLSIINKRVPCGRNNDLEKNPPDPQNWCTPSPVFGDCQLGLWCQADQPGFRNVPSRGWVFNNACDLIGENVPFHWADWQEICGALPYVTLFFAHRDRWPHMAYAGKYYSSYTPGWEIYYPGIPEGGEYPASYYYRRTFDCSMKKKDERQIGTDI</sequence>
<keyword evidence="3" id="KW-1185">Reference proteome</keyword>
<feature type="signal peptide" evidence="1">
    <location>
        <begin position="1"/>
        <end position="25"/>
    </location>
</feature>
<dbReference type="RefSeq" id="XP_022475942.1">
    <property type="nucleotide sequence ID" value="XM_022617524.1"/>
</dbReference>
<dbReference type="Proteomes" id="UP000176998">
    <property type="component" value="Unassembled WGS sequence"/>
</dbReference>
<organism evidence="2 3">
    <name type="scientific">Colletotrichum orchidophilum</name>
    <dbReference type="NCBI Taxonomy" id="1209926"/>
    <lineage>
        <taxon>Eukaryota</taxon>
        <taxon>Fungi</taxon>
        <taxon>Dikarya</taxon>
        <taxon>Ascomycota</taxon>
        <taxon>Pezizomycotina</taxon>
        <taxon>Sordariomycetes</taxon>
        <taxon>Hypocreomycetidae</taxon>
        <taxon>Glomerellales</taxon>
        <taxon>Glomerellaceae</taxon>
        <taxon>Colletotrichum</taxon>
    </lineage>
</organism>